<proteinExistence type="predicted"/>
<protein>
    <recommendedName>
        <fullName evidence="1">Glycosyl transferase family 28 C-terminal domain-containing protein</fullName>
    </recommendedName>
</protein>
<dbReference type="Pfam" id="PF04101">
    <property type="entry name" value="Glyco_tran_28_C"/>
    <property type="match status" value="1"/>
</dbReference>
<dbReference type="PANTHER" id="PTHR21015:SF22">
    <property type="entry name" value="GLYCOSYLTRANSFERASE"/>
    <property type="match status" value="1"/>
</dbReference>
<dbReference type="GO" id="GO:0016758">
    <property type="term" value="F:hexosyltransferase activity"/>
    <property type="evidence" value="ECO:0007669"/>
    <property type="project" value="InterPro"/>
</dbReference>
<comment type="caution">
    <text evidence="2">The sequence shown here is derived from an EMBL/GenBank/DDBJ whole genome shotgun (WGS) entry which is preliminary data.</text>
</comment>
<dbReference type="EMBL" id="VFRP01000019">
    <property type="protein sequence ID" value="TPE48848.1"/>
    <property type="molecule type" value="Genomic_DNA"/>
</dbReference>
<evidence type="ECO:0000259" key="1">
    <source>
        <dbReference type="Pfam" id="PF04101"/>
    </source>
</evidence>
<keyword evidence="3" id="KW-1185">Reference proteome</keyword>
<dbReference type="RefSeq" id="WP_140455278.1">
    <property type="nucleotide sequence ID" value="NZ_VFRP01000019.1"/>
</dbReference>
<reference evidence="2 3" key="1">
    <citation type="submission" date="2019-06" db="EMBL/GenBank/DDBJ databases">
        <title>A novel bacterium of genus Amaricoccus, isolated from marine sediment.</title>
        <authorList>
            <person name="Huang H."/>
            <person name="Mo K."/>
            <person name="Hu Y."/>
        </authorList>
    </citation>
    <scope>NUCLEOTIDE SEQUENCE [LARGE SCALE GENOMIC DNA]</scope>
    <source>
        <strain evidence="2 3">HB172011</strain>
    </source>
</reference>
<organism evidence="2 3">
    <name type="scientific">Amaricoccus solimangrovi</name>
    <dbReference type="NCBI Taxonomy" id="2589815"/>
    <lineage>
        <taxon>Bacteria</taxon>
        <taxon>Pseudomonadati</taxon>
        <taxon>Pseudomonadota</taxon>
        <taxon>Alphaproteobacteria</taxon>
        <taxon>Rhodobacterales</taxon>
        <taxon>Paracoccaceae</taxon>
        <taxon>Amaricoccus</taxon>
    </lineage>
</organism>
<name>A0A501WHL2_9RHOB</name>
<dbReference type="OrthoDB" id="8549922at2"/>
<dbReference type="Proteomes" id="UP000319255">
    <property type="component" value="Unassembled WGS sequence"/>
</dbReference>
<accession>A0A501WHL2</accession>
<evidence type="ECO:0000313" key="3">
    <source>
        <dbReference type="Proteomes" id="UP000319255"/>
    </source>
</evidence>
<gene>
    <name evidence="2" type="ORF">FJM51_16700</name>
</gene>
<dbReference type="Gene3D" id="3.40.50.2000">
    <property type="entry name" value="Glycogen Phosphorylase B"/>
    <property type="match status" value="1"/>
</dbReference>
<evidence type="ECO:0000313" key="2">
    <source>
        <dbReference type="EMBL" id="TPE48848.1"/>
    </source>
</evidence>
<sequence>MLRCETASAAARDIEELAVFVSQLAGLGVEARIDARGIPPGLARNVQFDLAPYLTDTKPLPSDRLLVTAAQRASDAGLAGLRRLAGHAGEARACGAFRDRQGRIQSGARLGYVLGAEPAILNLADAADPGWDAGCPVIGVAPRPAVGRRRPRLLVVAPDLSDAGEARDLADLALSPSFETAVLTDGRSKDEWRASRGAAFRIYHYGEALPLDLAAVADICVLRAPPNGNYRLRSLIANLAVTGGVLIDATEGHLLAAREPAFVRGPLRTPALHAFLVETILPRRAALGEATRDSRLARQADPGPFLRAIGAAPRPRPEGAKPVVAFMPTNGVGLGHAQRCGLIASEMTATRPVFAAFPSCLRLVKSYGFDVAPLIGRSAHHAQPHENDLANYLRLRALTAGGGALVFDGGYVFDSVYRTILENRLRGLWIRRGLWQSGQDNSIALDREKVFDRVIVPCEAFPELNASYSHGEHIREVGPIVRPRAPDPAARAALREQLAARFGRPFERLVVSLLGGGVAADRGAQIQALCGMMERREDTLHLIVVWPTGATRPAWFSWRNSRVVRTDRAGVIVAAADLCVGAAGYNTFHETLYNRVPTIFVPQTAAFMDDQRARARAARDRGVAAMVEPHALMALDREIGRVLDEGLGETFRARLAALDLPAPGAAEAARLIEEFTDGSCALDGDSVADRPAGRG</sequence>
<dbReference type="AlphaFoldDB" id="A0A501WHL2"/>
<dbReference type="SUPFAM" id="SSF53756">
    <property type="entry name" value="UDP-Glycosyltransferase/glycogen phosphorylase"/>
    <property type="match status" value="1"/>
</dbReference>
<feature type="domain" description="Glycosyl transferase family 28 C-terminal" evidence="1">
    <location>
        <begin position="569"/>
        <end position="632"/>
    </location>
</feature>
<dbReference type="InterPro" id="IPR007235">
    <property type="entry name" value="Glyco_trans_28_C"/>
</dbReference>
<dbReference type="PANTHER" id="PTHR21015">
    <property type="entry name" value="UDP-N-ACETYLGLUCOSAMINE--N-ACETYLMURAMYL-(PENTAPEPTIDE) PYROPHOSPHORYL-UNDECAPRENOL N-ACETYLGLUCOSAMINE TRANSFERASE 1"/>
    <property type="match status" value="1"/>
</dbReference>